<dbReference type="NCBIfam" id="TIGR03413">
    <property type="entry name" value="GSH_gloB"/>
    <property type="match status" value="1"/>
</dbReference>
<dbReference type="EC" id="3.1.2.6" evidence="7"/>
<dbReference type="Pfam" id="PF16123">
    <property type="entry name" value="HAGH_C"/>
    <property type="match status" value="1"/>
</dbReference>
<sequence>MLNIKSIPAFRDNYIWLIQNRDQHCVVVDPGDAGVVIDYLTSNHLTLDAILITHHHADHVGGISELVRHCPHVHVVGPANEAIPGITHSVSGGDQIEVFDHIFHIIDLKGHTLGHIGYLGESEVFCGDTLFSAGCGRLFEGTAEEMWQSLQKLRALPEETKVYCAHEYTASNIAFALAVEPENSALQTYRDTVNRLRAHHQPTLPTTIGLEKQINPFLRPEQAEVIKSVSDRNSELDPLSVFTVLREWKNDF</sequence>
<dbReference type="GO" id="GO:0019243">
    <property type="term" value="P:methylglyoxal catabolic process to D-lactate via S-lactoyl-glutathione"/>
    <property type="evidence" value="ECO:0007669"/>
    <property type="project" value="UniProtKB-UniRule"/>
</dbReference>
<dbReference type="Pfam" id="PF00753">
    <property type="entry name" value="Lactamase_B"/>
    <property type="match status" value="1"/>
</dbReference>
<dbReference type="Proteomes" id="UP000515264">
    <property type="component" value="Chromosome 1"/>
</dbReference>
<reference evidence="9" key="2">
    <citation type="submission" date="2019-11" db="EMBL/GenBank/DDBJ databases">
        <authorList>
            <person name="January G."/>
            <person name="Bunk B."/>
        </authorList>
    </citation>
    <scope>NUCLEOTIDE SEQUENCE</scope>
    <source>
        <strain evidence="9">3.6</strain>
    </source>
</reference>
<keyword evidence="5 7" id="KW-0378">Hydrolase</keyword>
<evidence type="ECO:0000313" key="12">
    <source>
        <dbReference type="Proteomes" id="UP000515264"/>
    </source>
</evidence>
<reference evidence="10 11" key="1">
    <citation type="submission" date="2016-12" db="EMBL/GenBank/DDBJ databases">
        <authorList>
            <person name="Song W.-J."/>
            <person name="Kurnit D.M."/>
        </authorList>
    </citation>
    <scope>NUCLEOTIDE SEQUENCE [LARGE SCALE GENOMIC DNA]</scope>
    <source>
        <strain evidence="10 11">CECT 9026</strain>
    </source>
</reference>
<evidence type="ECO:0000313" key="10">
    <source>
        <dbReference type="EMBL" id="SIO93072.1"/>
    </source>
</evidence>
<feature type="binding site" evidence="7">
    <location>
        <position position="54"/>
    </location>
    <ligand>
        <name>Zn(2+)</name>
        <dbReference type="ChEBI" id="CHEBI:29105"/>
        <label>1</label>
    </ligand>
</feature>
<dbReference type="SMART" id="SM00849">
    <property type="entry name" value="Lactamase_B"/>
    <property type="match status" value="1"/>
</dbReference>
<keyword evidence="4 7" id="KW-0479">Metal-binding</keyword>
<comment type="pathway">
    <text evidence="2 7">Secondary metabolite metabolism; methylglyoxal degradation; (R)-lactate from methylglyoxal: step 2/2.</text>
</comment>
<comment type="catalytic activity">
    <reaction evidence="1 7">
        <text>an S-(2-hydroxyacyl)glutathione + H2O = a 2-hydroxy carboxylate + glutathione + H(+)</text>
        <dbReference type="Rhea" id="RHEA:21864"/>
        <dbReference type="ChEBI" id="CHEBI:15377"/>
        <dbReference type="ChEBI" id="CHEBI:15378"/>
        <dbReference type="ChEBI" id="CHEBI:57925"/>
        <dbReference type="ChEBI" id="CHEBI:58896"/>
        <dbReference type="ChEBI" id="CHEBI:71261"/>
        <dbReference type="EC" id="3.1.2.6"/>
    </reaction>
</comment>
<evidence type="ECO:0000256" key="1">
    <source>
        <dbReference type="ARBA" id="ARBA00001623"/>
    </source>
</evidence>
<dbReference type="PANTHER" id="PTHR43705">
    <property type="entry name" value="HYDROXYACYLGLUTATHIONE HYDROLASE"/>
    <property type="match status" value="1"/>
</dbReference>
<dbReference type="PANTHER" id="PTHR43705:SF1">
    <property type="entry name" value="HYDROXYACYLGLUTATHIONE HYDROLASE GLOB"/>
    <property type="match status" value="1"/>
</dbReference>
<evidence type="ECO:0000259" key="8">
    <source>
        <dbReference type="SMART" id="SM00849"/>
    </source>
</evidence>
<feature type="binding site" evidence="7">
    <location>
        <position position="166"/>
    </location>
    <ligand>
        <name>Zn(2+)</name>
        <dbReference type="ChEBI" id="CHEBI:29105"/>
        <label>2</label>
    </ligand>
</feature>
<feature type="binding site" evidence="7">
    <location>
        <position position="56"/>
    </location>
    <ligand>
        <name>Zn(2+)</name>
        <dbReference type="ChEBI" id="CHEBI:29105"/>
        <label>1</label>
    </ligand>
</feature>
<organism evidence="10 11">
    <name type="scientific">Vibrio spartinae</name>
    <dbReference type="NCBI Taxonomy" id="1918945"/>
    <lineage>
        <taxon>Bacteria</taxon>
        <taxon>Pseudomonadati</taxon>
        <taxon>Pseudomonadota</taxon>
        <taxon>Gammaproteobacteria</taxon>
        <taxon>Vibrionales</taxon>
        <taxon>Vibrionaceae</taxon>
        <taxon>Vibrio</taxon>
    </lineage>
</organism>
<dbReference type="InterPro" id="IPR017782">
    <property type="entry name" value="Hydroxyacylglutathione_Hdrlase"/>
</dbReference>
<dbReference type="EMBL" id="FSSB01000007">
    <property type="protein sequence ID" value="SIO93072.1"/>
    <property type="molecule type" value="Genomic_DNA"/>
</dbReference>
<comment type="similarity">
    <text evidence="3 7">Belongs to the metallo-beta-lactamase superfamily. Glyoxalase II family.</text>
</comment>
<keyword evidence="6 7" id="KW-0862">Zinc</keyword>
<comment type="subunit">
    <text evidence="7">Monomer.</text>
</comment>
<dbReference type="EMBL" id="CP046268">
    <property type="protein sequence ID" value="QMV15203.1"/>
    <property type="molecule type" value="Genomic_DNA"/>
</dbReference>
<accession>A0A1N6M0Z4</accession>
<feature type="domain" description="Metallo-beta-lactamase" evidence="8">
    <location>
        <begin position="12"/>
        <end position="166"/>
    </location>
</feature>
<evidence type="ECO:0000256" key="7">
    <source>
        <dbReference type="HAMAP-Rule" id="MF_01374"/>
    </source>
</evidence>
<dbReference type="UniPathway" id="UPA00619">
    <property type="reaction ID" value="UER00676"/>
</dbReference>
<dbReference type="InterPro" id="IPR001279">
    <property type="entry name" value="Metallo-B-lactamas"/>
</dbReference>
<dbReference type="InterPro" id="IPR036866">
    <property type="entry name" value="RibonucZ/Hydroxyglut_hydro"/>
</dbReference>
<reference evidence="9 12" key="3">
    <citation type="journal article" date="2020" name="J. Nat. Prod.">
        <title>Genomics-Metabolomics Profiling Disclosed Marine Vibrio spartinae 3.6 as a Producer of a New Branched Side Chain Prodigiosin.</title>
        <authorList>
            <person name="Vitale G.A."/>
            <person name="Sciarretta M."/>
            <person name="Palma Esposito F."/>
            <person name="January G.G."/>
            <person name="Giaccio M."/>
            <person name="Bunk B."/>
            <person name="Sproer C."/>
            <person name="Bajerski F."/>
            <person name="Power D."/>
            <person name="Festa C."/>
            <person name="Monti M.C."/>
            <person name="D'Auria M.V."/>
            <person name="de Pascale D."/>
        </authorList>
    </citation>
    <scope>NUCLEOTIDE SEQUENCE [LARGE SCALE GENOMIC DNA]</scope>
    <source>
        <strain evidence="9 12">3.6</strain>
    </source>
</reference>
<feature type="binding site" evidence="7">
    <location>
        <position position="59"/>
    </location>
    <ligand>
        <name>Zn(2+)</name>
        <dbReference type="ChEBI" id="CHEBI:29105"/>
        <label>2</label>
    </ligand>
</feature>
<comment type="cofactor">
    <cofactor evidence="7">
        <name>Zn(2+)</name>
        <dbReference type="ChEBI" id="CHEBI:29105"/>
    </cofactor>
    <text evidence="7">Binds 2 Zn(2+) ions per subunit.</text>
</comment>
<dbReference type="InterPro" id="IPR050110">
    <property type="entry name" value="Glyoxalase_II_hydrolase"/>
</dbReference>
<feature type="binding site" evidence="7">
    <location>
        <position position="128"/>
    </location>
    <ligand>
        <name>Zn(2+)</name>
        <dbReference type="ChEBI" id="CHEBI:29105"/>
        <label>2</label>
    </ligand>
</feature>
<feature type="binding site" evidence="7">
    <location>
        <position position="128"/>
    </location>
    <ligand>
        <name>Zn(2+)</name>
        <dbReference type="ChEBI" id="CHEBI:29105"/>
        <label>1</label>
    </ligand>
</feature>
<dbReference type="GO" id="GO:0004416">
    <property type="term" value="F:hydroxyacylglutathione hydrolase activity"/>
    <property type="evidence" value="ECO:0007669"/>
    <property type="project" value="UniProtKB-UniRule"/>
</dbReference>
<gene>
    <name evidence="7 10" type="primary">gloB</name>
    <name evidence="10" type="ORF">VSP9026_00720</name>
    <name evidence="9" type="ORF">Vspart_02496</name>
</gene>
<dbReference type="SUPFAM" id="SSF56281">
    <property type="entry name" value="Metallo-hydrolase/oxidoreductase"/>
    <property type="match status" value="1"/>
</dbReference>
<dbReference type="OrthoDB" id="9802248at2"/>
<dbReference type="InterPro" id="IPR032282">
    <property type="entry name" value="HAGH_C"/>
</dbReference>
<proteinExistence type="inferred from homology"/>
<evidence type="ECO:0000256" key="2">
    <source>
        <dbReference type="ARBA" id="ARBA00004963"/>
    </source>
</evidence>
<feature type="binding site" evidence="7">
    <location>
        <position position="111"/>
    </location>
    <ligand>
        <name>Zn(2+)</name>
        <dbReference type="ChEBI" id="CHEBI:29105"/>
        <label>1</label>
    </ligand>
</feature>
<dbReference type="CDD" id="cd07723">
    <property type="entry name" value="hydroxyacylglutathione_hydrolase_MBL-fold"/>
    <property type="match status" value="1"/>
</dbReference>
<evidence type="ECO:0000313" key="11">
    <source>
        <dbReference type="Proteomes" id="UP000184774"/>
    </source>
</evidence>
<evidence type="ECO:0000256" key="6">
    <source>
        <dbReference type="ARBA" id="ARBA00022833"/>
    </source>
</evidence>
<dbReference type="InterPro" id="IPR035680">
    <property type="entry name" value="Clx_II_MBL"/>
</dbReference>
<name>A0A1N6M0Z4_9VIBR</name>
<dbReference type="Gene3D" id="3.60.15.10">
    <property type="entry name" value="Ribonuclease Z/Hydroxyacylglutathione hydrolase-like"/>
    <property type="match status" value="1"/>
</dbReference>
<comment type="function">
    <text evidence="7">Thiolesterase that catalyzes the hydrolysis of S-D-lactoyl-glutathione to form glutathione and D-lactic acid.</text>
</comment>
<evidence type="ECO:0000256" key="5">
    <source>
        <dbReference type="ARBA" id="ARBA00022801"/>
    </source>
</evidence>
<evidence type="ECO:0000256" key="3">
    <source>
        <dbReference type="ARBA" id="ARBA00006759"/>
    </source>
</evidence>
<dbReference type="RefSeq" id="WP_074371677.1">
    <property type="nucleotide sequence ID" value="NZ_AP024907.1"/>
</dbReference>
<protein>
    <recommendedName>
        <fullName evidence="7">Hydroxyacylglutathione hydrolase</fullName>
        <ecNumber evidence="7">3.1.2.6</ecNumber>
    </recommendedName>
    <alternativeName>
        <fullName evidence="7">Glyoxalase II</fullName>
        <shortName evidence="7">Glx II</shortName>
    </alternativeName>
</protein>
<dbReference type="HAMAP" id="MF_01374">
    <property type="entry name" value="Glyoxalase_2"/>
    <property type="match status" value="1"/>
</dbReference>
<dbReference type="PIRSF" id="PIRSF005457">
    <property type="entry name" value="Glx"/>
    <property type="match status" value="1"/>
</dbReference>
<evidence type="ECO:0000313" key="9">
    <source>
        <dbReference type="EMBL" id="QMV15203.1"/>
    </source>
</evidence>
<evidence type="ECO:0000256" key="4">
    <source>
        <dbReference type="ARBA" id="ARBA00022723"/>
    </source>
</evidence>
<dbReference type="AlphaFoldDB" id="A0A1N6M0Z4"/>
<dbReference type="Proteomes" id="UP000184774">
    <property type="component" value="Unassembled WGS sequence"/>
</dbReference>
<dbReference type="GO" id="GO:0046872">
    <property type="term" value="F:metal ion binding"/>
    <property type="evidence" value="ECO:0007669"/>
    <property type="project" value="UniProtKB-KW"/>
</dbReference>
<feature type="binding site" evidence="7">
    <location>
        <position position="58"/>
    </location>
    <ligand>
        <name>Zn(2+)</name>
        <dbReference type="ChEBI" id="CHEBI:29105"/>
        <label>2</label>
    </ligand>
</feature>
<keyword evidence="12" id="KW-1185">Reference proteome</keyword>